<accession>A0ABW9EB54</accession>
<evidence type="ECO:0000313" key="3">
    <source>
        <dbReference type="Proteomes" id="UP001629392"/>
    </source>
</evidence>
<keyword evidence="1" id="KW-0472">Membrane</keyword>
<reference evidence="2 3" key="1">
    <citation type="journal article" date="2024" name="Chem. Sci.">
        <title>Discovery of megapolipeptins by genome mining of a Burkholderiales bacteria collection.</title>
        <authorList>
            <person name="Paulo B.S."/>
            <person name="Recchia M.J.J."/>
            <person name="Lee S."/>
            <person name="Fergusson C.H."/>
            <person name="Romanowski S.B."/>
            <person name="Hernandez A."/>
            <person name="Krull N."/>
            <person name="Liu D.Y."/>
            <person name="Cavanagh H."/>
            <person name="Bos A."/>
            <person name="Gray C.A."/>
            <person name="Murphy B.T."/>
            <person name="Linington R.G."/>
            <person name="Eustaquio A.S."/>
        </authorList>
    </citation>
    <scope>NUCLEOTIDE SEQUENCE [LARGE SCALE GENOMIC DNA]</scope>
    <source>
        <strain evidence="2 3">RL17-350-BIC-E</strain>
    </source>
</reference>
<feature type="transmembrane region" description="Helical" evidence="1">
    <location>
        <begin position="26"/>
        <end position="48"/>
    </location>
</feature>
<keyword evidence="3" id="KW-1185">Reference proteome</keyword>
<dbReference type="RefSeq" id="WP_408141181.1">
    <property type="nucleotide sequence ID" value="NZ_JAQQCJ010000002.1"/>
</dbReference>
<proteinExistence type="predicted"/>
<organism evidence="2 3">
    <name type="scientific">Paraburkholderia strydomiana</name>
    <dbReference type="NCBI Taxonomy" id="1245417"/>
    <lineage>
        <taxon>Bacteria</taxon>
        <taxon>Pseudomonadati</taxon>
        <taxon>Pseudomonadota</taxon>
        <taxon>Betaproteobacteria</taxon>
        <taxon>Burkholderiales</taxon>
        <taxon>Burkholderiaceae</taxon>
        <taxon>Paraburkholderia</taxon>
    </lineage>
</organism>
<gene>
    <name evidence="2" type="ORF">PQQ73_04300</name>
</gene>
<comment type="caution">
    <text evidence="2">The sequence shown here is derived from an EMBL/GenBank/DDBJ whole genome shotgun (WGS) entry which is preliminary data.</text>
</comment>
<name>A0ABW9EB54_9BURK</name>
<evidence type="ECO:0000256" key="1">
    <source>
        <dbReference type="SAM" id="Phobius"/>
    </source>
</evidence>
<sequence>MLRETDERLSCALADDGLVAASRGSYALPVPAIFVFLMLGATSTVVLLRRKWAPEVNDCGLDLQRGEGALAHIALCADALGSETRPMPRSR</sequence>
<evidence type="ECO:0000313" key="2">
    <source>
        <dbReference type="EMBL" id="MFM0715545.1"/>
    </source>
</evidence>
<dbReference type="Proteomes" id="UP001629392">
    <property type="component" value="Unassembled WGS sequence"/>
</dbReference>
<keyword evidence="1" id="KW-0812">Transmembrane</keyword>
<protein>
    <submittedName>
        <fullName evidence="2">Uncharacterized protein</fullName>
    </submittedName>
</protein>
<keyword evidence="1" id="KW-1133">Transmembrane helix</keyword>
<dbReference type="EMBL" id="JAQQCL010000002">
    <property type="protein sequence ID" value="MFM0715545.1"/>
    <property type="molecule type" value="Genomic_DNA"/>
</dbReference>